<accession>A0A261ULI1</accession>
<evidence type="ECO:0000256" key="6">
    <source>
        <dbReference type="SAM" id="MobiDB-lite"/>
    </source>
</evidence>
<dbReference type="Proteomes" id="UP000215767">
    <property type="component" value="Unassembled WGS sequence"/>
</dbReference>
<name>A0A261ULI1_9BORD</name>
<proteinExistence type="predicted"/>
<dbReference type="PANTHER" id="PTHR30213:SF1">
    <property type="entry name" value="INNER MEMBRANE PROTEIN YHJD"/>
    <property type="match status" value="1"/>
</dbReference>
<evidence type="ECO:0000256" key="4">
    <source>
        <dbReference type="ARBA" id="ARBA00022989"/>
    </source>
</evidence>
<feature type="transmembrane region" description="Helical" evidence="7">
    <location>
        <begin position="29"/>
        <end position="52"/>
    </location>
</feature>
<feature type="transmembrane region" description="Helical" evidence="7">
    <location>
        <begin position="139"/>
        <end position="166"/>
    </location>
</feature>
<feature type="transmembrane region" description="Helical" evidence="7">
    <location>
        <begin position="241"/>
        <end position="261"/>
    </location>
</feature>
<comment type="caution">
    <text evidence="8">The sequence shown here is derived from an EMBL/GenBank/DDBJ whole genome shotgun (WGS) entry which is preliminary data.</text>
</comment>
<dbReference type="GO" id="GO:0005886">
    <property type="term" value="C:plasma membrane"/>
    <property type="evidence" value="ECO:0007669"/>
    <property type="project" value="UniProtKB-SubCell"/>
</dbReference>
<dbReference type="AlphaFoldDB" id="A0A261ULI1"/>
<dbReference type="PIRSF" id="PIRSF035875">
    <property type="entry name" value="RNase_BN"/>
    <property type="match status" value="1"/>
</dbReference>
<keyword evidence="5 7" id="KW-0472">Membrane</keyword>
<evidence type="ECO:0000256" key="1">
    <source>
        <dbReference type="ARBA" id="ARBA00004651"/>
    </source>
</evidence>
<feature type="transmembrane region" description="Helical" evidence="7">
    <location>
        <begin position="178"/>
        <end position="200"/>
    </location>
</feature>
<keyword evidence="3 7" id="KW-0812">Transmembrane</keyword>
<keyword evidence="4 7" id="KW-1133">Transmembrane helix</keyword>
<reference evidence="9" key="1">
    <citation type="submission" date="2017-05" db="EMBL/GenBank/DDBJ databases">
        <title>Complete and WGS of Bordetella genogroups.</title>
        <authorList>
            <person name="Spilker T."/>
            <person name="Lipuma J."/>
        </authorList>
    </citation>
    <scope>NUCLEOTIDE SEQUENCE [LARGE SCALE GENOMIC DNA]</scope>
    <source>
        <strain evidence="9">AU8856</strain>
    </source>
</reference>
<dbReference type="InterPro" id="IPR017039">
    <property type="entry name" value="Virul_fac_BrkB"/>
</dbReference>
<protein>
    <submittedName>
        <fullName evidence="8">Ribonuclease BN</fullName>
    </submittedName>
</protein>
<dbReference type="EMBL" id="NEVS01000004">
    <property type="protein sequence ID" value="OZI62397.1"/>
    <property type="molecule type" value="Genomic_DNA"/>
</dbReference>
<evidence type="ECO:0000313" key="8">
    <source>
        <dbReference type="EMBL" id="OZI62397.1"/>
    </source>
</evidence>
<organism evidence="8 9">
    <name type="scientific">Bordetella genomosp. 11</name>
    <dbReference type="NCBI Taxonomy" id="1416808"/>
    <lineage>
        <taxon>Bacteria</taxon>
        <taxon>Pseudomonadati</taxon>
        <taxon>Pseudomonadota</taxon>
        <taxon>Betaproteobacteria</taxon>
        <taxon>Burkholderiales</taxon>
        <taxon>Alcaligenaceae</taxon>
        <taxon>Bordetella</taxon>
    </lineage>
</organism>
<evidence type="ECO:0000256" key="3">
    <source>
        <dbReference type="ARBA" id="ARBA00022692"/>
    </source>
</evidence>
<dbReference type="NCBIfam" id="TIGR00765">
    <property type="entry name" value="yihY_not_rbn"/>
    <property type="match status" value="1"/>
</dbReference>
<dbReference type="OrthoDB" id="9797028at2"/>
<evidence type="ECO:0000256" key="2">
    <source>
        <dbReference type="ARBA" id="ARBA00022475"/>
    </source>
</evidence>
<feature type="region of interest" description="Disordered" evidence="6">
    <location>
        <begin position="284"/>
        <end position="311"/>
    </location>
</feature>
<feature type="transmembrane region" description="Helical" evidence="7">
    <location>
        <begin position="212"/>
        <end position="235"/>
    </location>
</feature>
<keyword evidence="2" id="KW-1003">Cell membrane</keyword>
<evidence type="ECO:0000256" key="5">
    <source>
        <dbReference type="ARBA" id="ARBA00023136"/>
    </source>
</evidence>
<dbReference type="PANTHER" id="PTHR30213">
    <property type="entry name" value="INNER MEMBRANE PROTEIN YHJD"/>
    <property type="match status" value="1"/>
</dbReference>
<dbReference type="Pfam" id="PF03631">
    <property type="entry name" value="Virul_fac_BrkB"/>
    <property type="match status" value="1"/>
</dbReference>
<sequence length="311" mass="33234">MHIKRFFGLAKKAVNAWLDHYAPSMGAAIAFYTVFSLAPLIIIVIAVAGFFWGRDAVQGQLFEQINALVGPDGAKAVESVVQGAQEPKQGIAATVISVGVLVVGATTVFSELQSALDRIWEVPVDKKQSGIWNMIRARLLSLGLVLALAFLLMVSLVVSAMLSALGGWATGLMPGWEILLQVINTAVAVAIMTVLFALIYRFMPRASVAWHDVWTGAVVTAVLFEIGKFLIGLYLGKASVASSYTAAGSLIVVLIWVYYAAQVFLLGAEFTCVYANEHGSRRDLANAPPPNAPDTFGQMPRAAGASGIHKR</sequence>
<evidence type="ECO:0000313" key="9">
    <source>
        <dbReference type="Proteomes" id="UP000215767"/>
    </source>
</evidence>
<evidence type="ECO:0000256" key="7">
    <source>
        <dbReference type="SAM" id="Phobius"/>
    </source>
</evidence>
<comment type="subcellular location">
    <subcellularLocation>
        <location evidence="1">Cell membrane</location>
        <topology evidence="1">Multi-pass membrane protein</topology>
    </subcellularLocation>
</comment>
<keyword evidence="9" id="KW-1185">Reference proteome</keyword>
<gene>
    <name evidence="8" type="ORF">CAL28_24745</name>
</gene>
<dbReference type="RefSeq" id="WP_094844832.1">
    <property type="nucleotide sequence ID" value="NZ_NEVS01000004.1"/>
</dbReference>